<protein>
    <submittedName>
        <fullName evidence="1">Uncharacterized protein</fullName>
    </submittedName>
</protein>
<proteinExistence type="predicted"/>
<keyword evidence="2" id="KW-1185">Reference proteome</keyword>
<name>A0AAG5D2A5_ANOAO</name>
<organism evidence="1 2">
    <name type="scientific">Anopheles atroparvus</name>
    <name type="common">European mosquito</name>
    <dbReference type="NCBI Taxonomy" id="41427"/>
    <lineage>
        <taxon>Eukaryota</taxon>
        <taxon>Metazoa</taxon>
        <taxon>Ecdysozoa</taxon>
        <taxon>Arthropoda</taxon>
        <taxon>Hexapoda</taxon>
        <taxon>Insecta</taxon>
        <taxon>Pterygota</taxon>
        <taxon>Neoptera</taxon>
        <taxon>Endopterygota</taxon>
        <taxon>Diptera</taxon>
        <taxon>Nematocera</taxon>
        <taxon>Culicoidea</taxon>
        <taxon>Culicidae</taxon>
        <taxon>Anophelinae</taxon>
        <taxon>Anopheles</taxon>
    </lineage>
</organism>
<evidence type="ECO:0000313" key="1">
    <source>
        <dbReference type="EnsemblMetazoa" id="ENSAATROPP005377"/>
    </source>
</evidence>
<accession>A0AAG5D2A5</accession>
<dbReference type="Proteomes" id="UP000075880">
    <property type="component" value="Unassembled WGS sequence"/>
</dbReference>
<dbReference type="AlphaFoldDB" id="A0AAG5D2A5"/>
<sequence length="141" mass="15654">MVVPDRVPIGQMSVMRIVIKTLPELPHNAQYRCVFGNATRERHEGGPPLHDLTGERAAHNRRRAGPRAGTVERAQFRNKQGFCVAQLGVLRLHPERLLPDVFAALAAKNGRSMRKMMEQLVATGAAEPVIQQDGQQNSMQV</sequence>
<dbReference type="EnsemblMetazoa" id="ENSAATROPT005886">
    <property type="protein sequence ID" value="ENSAATROPP005377"/>
    <property type="gene ID" value="ENSAATROPG004763"/>
</dbReference>
<evidence type="ECO:0000313" key="2">
    <source>
        <dbReference type="Proteomes" id="UP000075880"/>
    </source>
</evidence>
<reference evidence="1" key="1">
    <citation type="submission" date="2024-04" db="UniProtKB">
        <authorList>
            <consortium name="EnsemblMetazoa"/>
        </authorList>
    </citation>
    <scope>IDENTIFICATION</scope>
    <source>
        <strain evidence="1">EBRO</strain>
    </source>
</reference>